<evidence type="ECO:0000256" key="6">
    <source>
        <dbReference type="SAM" id="Phobius"/>
    </source>
</evidence>
<dbReference type="Proteomes" id="UP000199584">
    <property type="component" value="Unassembled WGS sequence"/>
</dbReference>
<evidence type="ECO:0008006" key="9">
    <source>
        <dbReference type="Google" id="ProtNLM"/>
    </source>
</evidence>
<reference evidence="8" key="1">
    <citation type="submission" date="2016-10" db="EMBL/GenBank/DDBJ databases">
        <authorList>
            <person name="Varghese N."/>
            <person name="Submissions S."/>
        </authorList>
    </citation>
    <scope>NUCLEOTIDE SEQUENCE [LARGE SCALE GENOMIC DNA]</scope>
    <source>
        <strain evidence="8">DSM 3669</strain>
    </source>
</reference>
<dbReference type="RefSeq" id="WP_092483003.1">
    <property type="nucleotide sequence ID" value="NZ_FOYM01000011.1"/>
</dbReference>
<feature type="transmembrane region" description="Helical" evidence="6">
    <location>
        <begin position="6"/>
        <end position="29"/>
    </location>
</feature>
<proteinExistence type="inferred from homology"/>
<feature type="transmembrane region" description="Helical" evidence="6">
    <location>
        <begin position="489"/>
        <end position="514"/>
    </location>
</feature>
<dbReference type="Pfam" id="PF04286">
    <property type="entry name" value="DUF445"/>
    <property type="match status" value="1"/>
</dbReference>
<dbReference type="OrthoDB" id="9787430at2"/>
<dbReference type="EMBL" id="FOYM01000011">
    <property type="protein sequence ID" value="SFR05141.1"/>
    <property type="molecule type" value="Genomic_DNA"/>
</dbReference>
<organism evidence="7 8">
    <name type="scientific">Desulfoscipio geothermicus DSM 3669</name>
    <dbReference type="NCBI Taxonomy" id="1121426"/>
    <lineage>
        <taxon>Bacteria</taxon>
        <taxon>Bacillati</taxon>
        <taxon>Bacillota</taxon>
        <taxon>Clostridia</taxon>
        <taxon>Eubacteriales</taxon>
        <taxon>Desulfallaceae</taxon>
        <taxon>Desulfoscipio</taxon>
    </lineage>
</organism>
<keyword evidence="5 6" id="KW-0472">Membrane</keyword>
<evidence type="ECO:0000256" key="1">
    <source>
        <dbReference type="ARBA" id="ARBA00004308"/>
    </source>
</evidence>
<evidence type="ECO:0000256" key="4">
    <source>
        <dbReference type="ARBA" id="ARBA00022989"/>
    </source>
</evidence>
<keyword evidence="4 6" id="KW-1133">Transmembrane helix</keyword>
<evidence type="ECO:0000256" key="3">
    <source>
        <dbReference type="ARBA" id="ARBA00022692"/>
    </source>
</evidence>
<dbReference type="PANTHER" id="PTHR35791">
    <property type="entry name" value="UPF0754 MEMBRANE PROTEIN YHEB"/>
    <property type="match status" value="1"/>
</dbReference>
<accession>A0A1I6DID7</accession>
<protein>
    <recommendedName>
        <fullName evidence="9">DUF445 family protein</fullName>
    </recommendedName>
</protein>
<keyword evidence="8" id="KW-1185">Reference proteome</keyword>
<dbReference type="GO" id="GO:0012505">
    <property type="term" value="C:endomembrane system"/>
    <property type="evidence" value="ECO:0007669"/>
    <property type="project" value="UniProtKB-SubCell"/>
</dbReference>
<evidence type="ECO:0000256" key="5">
    <source>
        <dbReference type="ARBA" id="ARBA00023136"/>
    </source>
</evidence>
<keyword evidence="3 6" id="KW-0812">Transmembrane</keyword>
<dbReference type="STRING" id="39060.SAMN05660706_11168"/>
<evidence type="ECO:0000313" key="7">
    <source>
        <dbReference type="EMBL" id="SFR05141.1"/>
    </source>
</evidence>
<gene>
    <name evidence="7" type="ORF">SAMN05660706_11168</name>
</gene>
<evidence type="ECO:0000313" key="8">
    <source>
        <dbReference type="Proteomes" id="UP000199584"/>
    </source>
</evidence>
<sequence length="515" mass="57660">MNWQEAALAVAVGAVIGYSTNWIAIRMLFRPLHEKKIMGLHIPFTPGVIPRGKKRLAGSIGRVVGGMLLTEEKVVQHLLQPEVEKQMRQYLAARLRELRDREFTVGDLLGDPRGESRAREEISSMLARAAVSLLQNAETRRNLAHRAAGIAGHLLDCRVGPTMDKAGINAGALLEGALAGILQGEKFKQELQWQLACRIELFLNSSERIGDFIPEAVRVGVHRFIADQAPRIVIAFEQYLSSPETQAAMKKRIEDFFEETAIKRLLNGMFHLFGNAPDMLVRRLAGEISLFLADEGNRTELIGRLHQLVDETLAKSVEEVTAALDESGKKEKAGEIAAWLVEKMGESGLPAVLGGTLNQMLAENRERTWRELMHLDGPEPLGRPENFLARLLEQLLKREETLRSLETLIRRETGRLWQLNLSRVLELLPDSLINDPGDTVSGFYRYLVKEQVPGLLRFIDISGMVRQRVEELDVLQVEEMLLGIMRRELVAITWLGALLGAVLGLVMVAMQYIAK</sequence>
<evidence type="ECO:0000256" key="2">
    <source>
        <dbReference type="ARBA" id="ARBA00008053"/>
    </source>
</evidence>
<dbReference type="InterPro" id="IPR007383">
    <property type="entry name" value="DUF445"/>
</dbReference>
<dbReference type="PANTHER" id="PTHR35791:SF1">
    <property type="entry name" value="UPF0754 MEMBRANE PROTEIN YHEB"/>
    <property type="match status" value="1"/>
</dbReference>
<name>A0A1I6DID7_9FIRM</name>
<comment type="subcellular location">
    <subcellularLocation>
        <location evidence="1">Endomembrane system</location>
    </subcellularLocation>
</comment>
<dbReference type="AlphaFoldDB" id="A0A1I6DID7"/>
<comment type="similarity">
    <text evidence="2">Belongs to the UPF0754 family.</text>
</comment>